<feature type="transmembrane region" description="Helical" evidence="5">
    <location>
        <begin position="118"/>
        <end position="142"/>
    </location>
</feature>
<feature type="transmembrane region" description="Helical" evidence="5">
    <location>
        <begin position="77"/>
        <end position="97"/>
    </location>
</feature>
<evidence type="ECO:0000256" key="5">
    <source>
        <dbReference type="SAM" id="Phobius"/>
    </source>
</evidence>
<dbReference type="RefSeq" id="WP_218888283.1">
    <property type="nucleotide sequence ID" value="NZ_BAABFH010000001.1"/>
</dbReference>
<keyword evidence="3 5" id="KW-1133">Transmembrane helix</keyword>
<evidence type="ECO:0000313" key="6">
    <source>
        <dbReference type="EMBL" id="NYI83894.1"/>
    </source>
</evidence>
<evidence type="ECO:0000256" key="1">
    <source>
        <dbReference type="ARBA" id="ARBA00004141"/>
    </source>
</evidence>
<dbReference type="Proteomes" id="UP000587002">
    <property type="component" value="Unassembled WGS sequence"/>
</dbReference>
<dbReference type="Gene3D" id="1.20.1740.10">
    <property type="entry name" value="Amino acid/polyamine transporter I"/>
    <property type="match status" value="1"/>
</dbReference>
<feature type="transmembrane region" description="Helical" evidence="5">
    <location>
        <begin position="200"/>
        <end position="222"/>
    </location>
</feature>
<dbReference type="InterPro" id="IPR002293">
    <property type="entry name" value="AA/rel_permease1"/>
</dbReference>
<reference evidence="6 7" key="1">
    <citation type="submission" date="2020-07" db="EMBL/GenBank/DDBJ databases">
        <title>Sequencing the genomes of 1000 actinobacteria strains.</title>
        <authorList>
            <person name="Klenk H.-P."/>
        </authorList>
    </citation>
    <scope>NUCLEOTIDE SEQUENCE [LARGE SCALE GENOMIC DNA]</scope>
    <source>
        <strain evidence="6 7">DSM 44065</strain>
    </source>
</reference>
<feature type="transmembrane region" description="Helical" evidence="5">
    <location>
        <begin position="228"/>
        <end position="248"/>
    </location>
</feature>
<proteinExistence type="predicted"/>
<dbReference type="PIRSF" id="PIRSF006060">
    <property type="entry name" value="AA_transporter"/>
    <property type="match status" value="1"/>
</dbReference>
<feature type="transmembrane region" description="Helical" evidence="5">
    <location>
        <begin position="45"/>
        <end position="65"/>
    </location>
</feature>
<name>A0A853AH29_9PSEU</name>
<accession>A0A853AH29</accession>
<dbReference type="PANTHER" id="PTHR43243:SF24">
    <property type="entry name" value="CATIONIC AMINO ACID TRANSPORT INTEGRAL MEMBRANE PROTEIN ROCE-RELATED"/>
    <property type="match status" value="1"/>
</dbReference>
<keyword evidence="2 5" id="KW-0812">Transmembrane</keyword>
<dbReference type="GO" id="GO:0016020">
    <property type="term" value="C:membrane"/>
    <property type="evidence" value="ECO:0007669"/>
    <property type="project" value="UniProtKB-SubCell"/>
</dbReference>
<keyword evidence="4 5" id="KW-0472">Membrane</keyword>
<protein>
    <submittedName>
        <fullName evidence="6">APA family basic amino acid/polyamine antiporter</fullName>
    </submittedName>
</protein>
<comment type="caution">
    <text evidence="6">The sequence shown here is derived from an EMBL/GenBank/DDBJ whole genome shotgun (WGS) entry which is preliminary data.</text>
</comment>
<organism evidence="6 7">
    <name type="scientific">Saccharopolyspora hordei</name>
    <dbReference type="NCBI Taxonomy" id="1838"/>
    <lineage>
        <taxon>Bacteria</taxon>
        <taxon>Bacillati</taxon>
        <taxon>Actinomycetota</taxon>
        <taxon>Actinomycetes</taxon>
        <taxon>Pseudonocardiales</taxon>
        <taxon>Pseudonocardiaceae</taxon>
        <taxon>Saccharopolyspora</taxon>
    </lineage>
</organism>
<feature type="transmembrane region" description="Helical" evidence="5">
    <location>
        <begin position="369"/>
        <end position="388"/>
    </location>
</feature>
<gene>
    <name evidence="6" type="ORF">HNR68_002524</name>
</gene>
<sequence length="486" mass="50392">MSGSAPTGQSTTGWVRVMRRKPISTLVAESGADTGGGELRRSLGVARLTMIGVGSTVGTGIFIVLNEAVPKAGPAVVISFVLAAITAALTALCYAELASTIPVAGASYTYAYATLGELIAFLVGACLLLEYGVAASAVAVGWGEYLNALLGDVVGWQIPAAFSAPPGEGGILNLPAAVLVTACCLLLVRGAKESATINAITVCIKLAVLLLFVAVAFTAFKAENAQPFAPFGAAGVGAAASMVFFSYIGMDTVSTAGEEVRDPRRTLPLAIFWCIAIVTTIYLLVAVAGIGAQPWQAFEGQDAGLAAILSDITGSGWPAIVLAAGGVVSIFGVTLTTIYGQTRILFSMGRDGMVPRFFHTVHPRRRTPVRNTLVVSLFVGLLAAAVPLNTLANLTSMGTLVAFTVVSAGVVVLRRTRPELERGFRVPGYPVVPALSVAACLYLISQLPWSTFLMFAVWIGLALALYFTYSVKHSALAAGEVEPARS</sequence>
<comment type="subcellular location">
    <subcellularLocation>
        <location evidence="1">Membrane</location>
        <topology evidence="1">Multi-pass membrane protein</topology>
    </subcellularLocation>
</comment>
<dbReference type="AlphaFoldDB" id="A0A853AH29"/>
<evidence type="ECO:0000256" key="2">
    <source>
        <dbReference type="ARBA" id="ARBA00022692"/>
    </source>
</evidence>
<feature type="transmembrane region" description="Helical" evidence="5">
    <location>
        <begin position="426"/>
        <end position="445"/>
    </location>
</feature>
<keyword evidence="7" id="KW-1185">Reference proteome</keyword>
<dbReference type="EMBL" id="JACCFJ010000001">
    <property type="protein sequence ID" value="NYI83894.1"/>
    <property type="molecule type" value="Genomic_DNA"/>
</dbReference>
<dbReference type="GO" id="GO:0015171">
    <property type="term" value="F:amino acid transmembrane transporter activity"/>
    <property type="evidence" value="ECO:0007669"/>
    <property type="project" value="TreeGrafter"/>
</dbReference>
<evidence type="ECO:0000256" key="3">
    <source>
        <dbReference type="ARBA" id="ARBA00022989"/>
    </source>
</evidence>
<dbReference type="PANTHER" id="PTHR43243">
    <property type="entry name" value="INNER MEMBRANE TRANSPORTER YGJI-RELATED"/>
    <property type="match status" value="1"/>
</dbReference>
<evidence type="ECO:0000256" key="4">
    <source>
        <dbReference type="ARBA" id="ARBA00023136"/>
    </source>
</evidence>
<feature type="transmembrane region" description="Helical" evidence="5">
    <location>
        <begin position="170"/>
        <end position="188"/>
    </location>
</feature>
<feature type="transmembrane region" description="Helical" evidence="5">
    <location>
        <begin position="269"/>
        <end position="292"/>
    </location>
</feature>
<dbReference type="Pfam" id="PF13520">
    <property type="entry name" value="AA_permease_2"/>
    <property type="match status" value="1"/>
</dbReference>
<feature type="transmembrane region" description="Helical" evidence="5">
    <location>
        <begin position="394"/>
        <end position="414"/>
    </location>
</feature>
<feature type="transmembrane region" description="Helical" evidence="5">
    <location>
        <begin position="319"/>
        <end position="340"/>
    </location>
</feature>
<evidence type="ECO:0000313" key="7">
    <source>
        <dbReference type="Proteomes" id="UP000587002"/>
    </source>
</evidence>
<feature type="transmembrane region" description="Helical" evidence="5">
    <location>
        <begin position="451"/>
        <end position="469"/>
    </location>
</feature>